<evidence type="ECO:0000256" key="3">
    <source>
        <dbReference type="ARBA" id="ARBA00022660"/>
    </source>
</evidence>
<dbReference type="InterPro" id="IPR038532">
    <property type="entry name" value="NDUFS4-like_sf"/>
</dbReference>
<sequence>MLVPQRLMSNSGDYMQGTRLSSGTQEDAIHFAEKRDWDYYVAATEIKRIPPKNYAENFLYKPHKLRLIHTK</sequence>
<dbReference type="Gene3D" id="3.30.160.190">
    <property type="entry name" value="atu1810 like domain"/>
    <property type="match status" value="1"/>
</dbReference>
<evidence type="ECO:0000256" key="9">
    <source>
        <dbReference type="RuleBase" id="RU367010"/>
    </source>
</evidence>
<keyword evidence="6 9" id="KW-0249">Electron transport</keyword>
<evidence type="ECO:0000313" key="11">
    <source>
        <dbReference type="EMBL" id="CDO73977.1"/>
    </source>
</evidence>
<keyword evidence="2 9" id="KW-0813">Transport</keyword>
<comment type="subcellular location">
    <subcellularLocation>
        <location evidence="9">Mitochondrion inner membrane</location>
        <topology evidence="9">Peripheral membrane protein</topology>
        <orientation evidence="9">Matrix side</orientation>
    </subcellularLocation>
</comment>
<comment type="caution">
    <text evidence="11">The sequence shown here is derived from an EMBL/GenBank/DDBJ whole genome shotgun (WGS) entry which is preliminary data.</text>
</comment>
<evidence type="ECO:0000256" key="7">
    <source>
        <dbReference type="ARBA" id="ARBA00023128"/>
    </source>
</evidence>
<dbReference type="HOGENOM" id="CLU_2741288_0_0_1"/>
<organism evidence="11 12">
    <name type="scientific">Pycnoporus cinnabarinus</name>
    <name type="common">Cinnabar-red polypore</name>
    <name type="synonym">Trametes cinnabarina</name>
    <dbReference type="NCBI Taxonomy" id="5643"/>
    <lineage>
        <taxon>Eukaryota</taxon>
        <taxon>Fungi</taxon>
        <taxon>Dikarya</taxon>
        <taxon>Basidiomycota</taxon>
        <taxon>Agaricomycotina</taxon>
        <taxon>Agaricomycetes</taxon>
        <taxon>Polyporales</taxon>
        <taxon>Polyporaceae</taxon>
        <taxon>Trametes</taxon>
    </lineage>
</organism>
<protein>
    <recommendedName>
        <fullName evidence="9">NADH dehydrogenase [ubiquinone] iron-sulfur protein 4, mitochondrial</fullName>
    </recommendedName>
</protein>
<keyword evidence="7 9" id="KW-0496">Mitochondrion</keyword>
<comment type="similarity">
    <text evidence="1 9">Belongs to the complex I NDUFS4 subunit family.</text>
</comment>
<evidence type="ECO:0000256" key="5">
    <source>
        <dbReference type="ARBA" id="ARBA00022946"/>
    </source>
</evidence>
<evidence type="ECO:0000256" key="8">
    <source>
        <dbReference type="ARBA" id="ARBA00023136"/>
    </source>
</evidence>
<dbReference type="InterPro" id="IPR006885">
    <property type="entry name" value="NADH_UbQ_FeS_4_mit-like"/>
</dbReference>
<gene>
    <name evidence="11" type="ORF">BN946_scf185043.g26</name>
</gene>
<reference evidence="11" key="1">
    <citation type="submission" date="2014-01" db="EMBL/GenBank/DDBJ databases">
        <title>The genome of the white-rot fungus Pycnoporus cinnabarinus: a basidiomycete model with a versatile arsenal for lignocellulosic biomass breakdown.</title>
        <authorList>
            <person name="Levasseur A."/>
            <person name="Lomascolo A."/>
            <person name="Ruiz-Duenas F.J."/>
            <person name="Uzan E."/>
            <person name="Piumi F."/>
            <person name="Kues U."/>
            <person name="Ram A.F.J."/>
            <person name="Murat C."/>
            <person name="Haon M."/>
            <person name="Benoit I."/>
            <person name="Arfi Y."/>
            <person name="Chevret D."/>
            <person name="Drula E."/>
            <person name="Kwon M.J."/>
            <person name="Gouret P."/>
            <person name="Lesage-Meessen L."/>
            <person name="Lombard V."/>
            <person name="Mariette J."/>
            <person name="Noirot C."/>
            <person name="Park J."/>
            <person name="Patyshakuliyeva A."/>
            <person name="Wieneger R.A.B."/>
            <person name="Wosten H.A.B."/>
            <person name="Martin F."/>
            <person name="Coutinho P.M."/>
            <person name="de Vries R."/>
            <person name="Martinez A.T."/>
            <person name="Klopp C."/>
            <person name="Pontarotti P."/>
            <person name="Henrissat B."/>
            <person name="Record E."/>
        </authorList>
    </citation>
    <scope>NUCLEOTIDE SEQUENCE [LARGE SCALE GENOMIC DNA]</scope>
    <source>
        <strain evidence="11">BRFM137</strain>
    </source>
</reference>
<keyword evidence="4 9" id="KW-0999">Mitochondrion inner membrane</keyword>
<proteinExistence type="inferred from homology"/>
<dbReference type="EMBL" id="CCBP010000125">
    <property type="protein sequence ID" value="CDO73977.1"/>
    <property type="molecule type" value="Genomic_DNA"/>
</dbReference>
<keyword evidence="5 9" id="KW-0809">Transit peptide</keyword>
<evidence type="ECO:0000256" key="1">
    <source>
        <dbReference type="ARBA" id="ARBA00005882"/>
    </source>
</evidence>
<dbReference type="GO" id="GO:0022900">
    <property type="term" value="P:electron transport chain"/>
    <property type="evidence" value="ECO:0007669"/>
    <property type="project" value="InterPro"/>
</dbReference>
<dbReference type="Pfam" id="PF04800">
    <property type="entry name" value="NDUS4"/>
    <property type="match status" value="1"/>
</dbReference>
<accession>A0A060SHI9</accession>
<keyword evidence="8 9" id="KW-0472">Membrane</keyword>
<dbReference type="Proteomes" id="UP000029665">
    <property type="component" value="Unassembled WGS sequence"/>
</dbReference>
<dbReference type="OrthoDB" id="3089at2759"/>
<evidence type="ECO:0000256" key="6">
    <source>
        <dbReference type="ARBA" id="ARBA00022982"/>
    </source>
</evidence>
<feature type="region of interest" description="Disordered" evidence="10">
    <location>
        <begin position="1"/>
        <end position="21"/>
    </location>
</feature>
<feature type="compositionally biased region" description="Polar residues" evidence="10">
    <location>
        <begin position="7"/>
        <end position="21"/>
    </location>
</feature>
<dbReference type="GO" id="GO:0005743">
    <property type="term" value="C:mitochondrial inner membrane"/>
    <property type="evidence" value="ECO:0007669"/>
    <property type="project" value="UniProtKB-SubCell"/>
</dbReference>
<keyword evidence="12" id="KW-1185">Reference proteome</keyword>
<evidence type="ECO:0000313" key="12">
    <source>
        <dbReference type="Proteomes" id="UP000029665"/>
    </source>
</evidence>
<evidence type="ECO:0000256" key="10">
    <source>
        <dbReference type="SAM" id="MobiDB-lite"/>
    </source>
</evidence>
<keyword evidence="3 9" id="KW-0679">Respiratory chain</keyword>
<dbReference type="AlphaFoldDB" id="A0A060SHI9"/>
<dbReference type="STRING" id="5643.A0A060SHI9"/>
<name>A0A060SHI9_PYCCI</name>
<evidence type="ECO:0000256" key="2">
    <source>
        <dbReference type="ARBA" id="ARBA00022448"/>
    </source>
</evidence>
<evidence type="ECO:0000256" key="4">
    <source>
        <dbReference type="ARBA" id="ARBA00022792"/>
    </source>
</evidence>
<comment type="function">
    <text evidence="9">Accessory subunit of the mitochondrial membrane respiratory chain NADH dehydrogenase (Complex I), that is believed not to be involved in catalysis. Complex I functions in the transfer of electrons from NADH to the respiratory chain. The immediate electron acceptor for the enzyme is believed to be ubiquinone.</text>
</comment>